<dbReference type="SUPFAM" id="SSF50494">
    <property type="entry name" value="Trypsin-like serine proteases"/>
    <property type="match status" value="1"/>
</dbReference>
<dbReference type="PANTHER" id="PTHR24260:SF134">
    <property type="entry name" value="AT07769P-RELATED"/>
    <property type="match status" value="1"/>
</dbReference>
<sequence length="301" mass="31987">MSLEIEMLMQKVLGAKMRLLILAVGVVCSALAEEQIALNYHENYGIPVATSIKRSEEAGDFDGARIVGGWAAALGDHPHLGGLLITLTSGATSVCGSSLLTNTRGLTAAHCWWDGQNQARQFTVVLGSLMLFSGGTRVVTSSVVLHSSYNTNNLNNDVAIINLPWINYNNNVQPVSLPVNQVNNNFAGTAAWAAGYGRRWDSQQIVNGQYLSHVQLTVITNAVCANTYGTSTVVGSTLCTSGTALQGTCQGDSGGPLWLWNNNQRVLIGVTSFVAARGCQSGLPAGFARVTSFISWIQARL</sequence>
<dbReference type="InterPro" id="IPR018114">
    <property type="entry name" value="TRYPSIN_HIS"/>
</dbReference>
<dbReference type="InterPro" id="IPR009003">
    <property type="entry name" value="Peptidase_S1_PA"/>
</dbReference>
<dbReference type="InterPro" id="IPR043504">
    <property type="entry name" value="Peptidase_S1_PA_chymotrypsin"/>
</dbReference>
<dbReference type="PRINTS" id="PR00722">
    <property type="entry name" value="CHYMOTRYPSIN"/>
</dbReference>
<dbReference type="RefSeq" id="XP_052759212.1">
    <property type="nucleotide sequence ID" value="XM_052903252.1"/>
</dbReference>
<keyword evidence="2" id="KW-1185">Reference proteome</keyword>
<evidence type="ECO:0000313" key="3">
    <source>
        <dbReference type="RefSeq" id="XP_052759212.1"/>
    </source>
</evidence>
<dbReference type="GeneID" id="128202548"/>
<name>A0ABM3N6K3_GALME</name>
<feature type="domain" description="Peptidase S1" evidence="1">
    <location>
        <begin position="66"/>
        <end position="301"/>
    </location>
</feature>
<accession>A0ABM3N6K3</accession>
<dbReference type="PANTHER" id="PTHR24260">
    <property type="match status" value="1"/>
</dbReference>
<proteinExistence type="predicted"/>
<reference evidence="3" key="1">
    <citation type="submission" date="2025-08" db="UniProtKB">
        <authorList>
            <consortium name="RefSeq"/>
        </authorList>
    </citation>
    <scope>IDENTIFICATION</scope>
    <source>
        <tissue evidence="3">Whole larvae</tissue>
    </source>
</reference>
<organism evidence="2 3">
    <name type="scientific">Galleria mellonella</name>
    <name type="common">Greater wax moth</name>
    <dbReference type="NCBI Taxonomy" id="7137"/>
    <lineage>
        <taxon>Eukaryota</taxon>
        <taxon>Metazoa</taxon>
        <taxon>Ecdysozoa</taxon>
        <taxon>Arthropoda</taxon>
        <taxon>Hexapoda</taxon>
        <taxon>Insecta</taxon>
        <taxon>Pterygota</taxon>
        <taxon>Neoptera</taxon>
        <taxon>Endopterygota</taxon>
        <taxon>Lepidoptera</taxon>
        <taxon>Glossata</taxon>
        <taxon>Ditrysia</taxon>
        <taxon>Pyraloidea</taxon>
        <taxon>Pyralidae</taxon>
        <taxon>Galleriinae</taxon>
        <taxon>Galleria</taxon>
    </lineage>
</organism>
<dbReference type="InterPro" id="IPR051333">
    <property type="entry name" value="CLIP_Serine_Protease"/>
</dbReference>
<dbReference type="CDD" id="cd00190">
    <property type="entry name" value="Tryp_SPc"/>
    <property type="match status" value="1"/>
</dbReference>
<dbReference type="InterPro" id="IPR001314">
    <property type="entry name" value="Peptidase_S1A"/>
</dbReference>
<dbReference type="PROSITE" id="PS50240">
    <property type="entry name" value="TRYPSIN_DOM"/>
    <property type="match status" value="1"/>
</dbReference>
<dbReference type="Pfam" id="PF00089">
    <property type="entry name" value="Trypsin"/>
    <property type="match status" value="1"/>
</dbReference>
<protein>
    <submittedName>
        <fullName evidence="3">Collagenase-like</fullName>
    </submittedName>
</protein>
<dbReference type="PROSITE" id="PS00134">
    <property type="entry name" value="TRYPSIN_HIS"/>
    <property type="match status" value="1"/>
</dbReference>
<gene>
    <name evidence="3" type="primary">LOC128202548</name>
</gene>
<dbReference type="InterPro" id="IPR001254">
    <property type="entry name" value="Trypsin_dom"/>
</dbReference>
<dbReference type="Gene3D" id="2.40.10.10">
    <property type="entry name" value="Trypsin-like serine proteases"/>
    <property type="match status" value="2"/>
</dbReference>
<evidence type="ECO:0000259" key="1">
    <source>
        <dbReference type="PROSITE" id="PS50240"/>
    </source>
</evidence>
<evidence type="ECO:0000313" key="2">
    <source>
        <dbReference type="Proteomes" id="UP001652740"/>
    </source>
</evidence>
<dbReference type="SMART" id="SM00020">
    <property type="entry name" value="Tryp_SPc"/>
    <property type="match status" value="1"/>
</dbReference>
<dbReference type="Proteomes" id="UP001652740">
    <property type="component" value="Unplaced"/>
</dbReference>